<comment type="caution">
    <text evidence="2">The sequence shown here is derived from an EMBL/GenBank/DDBJ whole genome shotgun (WGS) entry which is preliminary data.</text>
</comment>
<feature type="compositionally biased region" description="Basic and acidic residues" evidence="1">
    <location>
        <begin position="21"/>
        <end position="33"/>
    </location>
</feature>
<dbReference type="RefSeq" id="WP_359521279.1">
    <property type="nucleotide sequence ID" value="NZ_JBIBDZ010000028.1"/>
</dbReference>
<gene>
    <name evidence="2" type="ORF">ACFY8C_39885</name>
</gene>
<evidence type="ECO:0000313" key="3">
    <source>
        <dbReference type="Proteomes" id="UP001602370"/>
    </source>
</evidence>
<proteinExistence type="predicted"/>
<protein>
    <submittedName>
        <fullName evidence="2">Uncharacterized protein</fullName>
    </submittedName>
</protein>
<keyword evidence="3" id="KW-1185">Reference proteome</keyword>
<accession>A0ABW6Y3P0</accession>
<evidence type="ECO:0000313" key="2">
    <source>
        <dbReference type="EMBL" id="MFF5924390.1"/>
    </source>
</evidence>
<dbReference type="EMBL" id="JBIBDZ010000028">
    <property type="protein sequence ID" value="MFF5924390.1"/>
    <property type="molecule type" value="Genomic_DNA"/>
</dbReference>
<dbReference type="Proteomes" id="UP001602370">
    <property type="component" value="Unassembled WGS sequence"/>
</dbReference>
<organism evidence="2 3">
    <name type="scientific">Streptomyces flavochromogenes</name>
    <dbReference type="NCBI Taxonomy" id="68199"/>
    <lineage>
        <taxon>Bacteria</taxon>
        <taxon>Bacillati</taxon>
        <taxon>Actinomycetota</taxon>
        <taxon>Actinomycetes</taxon>
        <taxon>Kitasatosporales</taxon>
        <taxon>Streptomycetaceae</taxon>
        <taxon>Streptomyces</taxon>
    </lineage>
</organism>
<sequence length="80" mass="8812">MTRPLLARLLRLERQAAAARPDFDPAEERRHFGEPAFPGADVGPHRTYSRQDGPDWHLTTITPAGPTTYVVPGLDGGDFT</sequence>
<name>A0ABW6Y3P0_9ACTN</name>
<reference evidence="2 3" key="1">
    <citation type="submission" date="2024-10" db="EMBL/GenBank/DDBJ databases">
        <title>The Natural Products Discovery Center: Release of the First 8490 Sequenced Strains for Exploring Actinobacteria Biosynthetic Diversity.</title>
        <authorList>
            <person name="Kalkreuter E."/>
            <person name="Kautsar S.A."/>
            <person name="Yang D."/>
            <person name="Bader C.D."/>
            <person name="Teijaro C.N."/>
            <person name="Fluegel L."/>
            <person name="Davis C.M."/>
            <person name="Simpson J.R."/>
            <person name="Lauterbach L."/>
            <person name="Steele A.D."/>
            <person name="Gui C."/>
            <person name="Meng S."/>
            <person name="Li G."/>
            <person name="Viehrig K."/>
            <person name="Ye F."/>
            <person name="Su P."/>
            <person name="Kiefer A.F."/>
            <person name="Nichols A."/>
            <person name="Cepeda A.J."/>
            <person name="Yan W."/>
            <person name="Fan B."/>
            <person name="Jiang Y."/>
            <person name="Adhikari A."/>
            <person name="Zheng C.-J."/>
            <person name="Schuster L."/>
            <person name="Cowan T.M."/>
            <person name="Smanski M.J."/>
            <person name="Chevrette M.G."/>
            <person name="De Carvalho L.P.S."/>
            <person name="Shen B."/>
        </authorList>
    </citation>
    <scope>NUCLEOTIDE SEQUENCE [LARGE SCALE GENOMIC DNA]</scope>
    <source>
        <strain evidence="2 3">NPDC012605</strain>
    </source>
</reference>
<evidence type="ECO:0000256" key="1">
    <source>
        <dbReference type="SAM" id="MobiDB-lite"/>
    </source>
</evidence>
<feature type="region of interest" description="Disordered" evidence="1">
    <location>
        <begin position="20"/>
        <end position="54"/>
    </location>
</feature>